<dbReference type="InParanoid" id="A0A1S0UAZ5"/>
<dbReference type="CTD" id="9937998"/>
<dbReference type="RefSeq" id="XP_003136218.1">
    <property type="nucleotide sequence ID" value="XM_003136170.1"/>
</dbReference>
<proteinExistence type="predicted"/>
<protein>
    <submittedName>
        <fullName evidence="1">Uncharacterized protein</fullName>
    </submittedName>
</protein>
<reference evidence="1" key="1">
    <citation type="submission" date="2012-04" db="EMBL/GenBank/DDBJ databases">
        <title>The Genome Sequence of Loa loa.</title>
        <authorList>
            <consortium name="The Broad Institute Genome Sequencing Platform"/>
            <consortium name="Broad Institute Genome Sequencing Center for Infectious Disease"/>
            <person name="Nutman T.B."/>
            <person name="Fink D.L."/>
            <person name="Russ C."/>
            <person name="Young S."/>
            <person name="Zeng Q."/>
            <person name="Gargeya S."/>
            <person name="Alvarado L."/>
            <person name="Berlin A."/>
            <person name="Chapman S.B."/>
            <person name="Chen Z."/>
            <person name="Freedman E."/>
            <person name="Gellesch M."/>
            <person name="Goldberg J."/>
            <person name="Griggs A."/>
            <person name="Gujja S."/>
            <person name="Heilman E.R."/>
            <person name="Heiman D."/>
            <person name="Howarth C."/>
            <person name="Mehta T."/>
            <person name="Neiman D."/>
            <person name="Pearson M."/>
            <person name="Roberts A."/>
            <person name="Saif S."/>
            <person name="Shea T."/>
            <person name="Shenoy N."/>
            <person name="Sisk P."/>
            <person name="Stolte C."/>
            <person name="Sykes S."/>
            <person name="White J."/>
            <person name="Yandava C."/>
            <person name="Haas B."/>
            <person name="Henn M.R."/>
            <person name="Nusbaum C."/>
            <person name="Birren B."/>
        </authorList>
    </citation>
    <scope>NUCLEOTIDE SEQUENCE [LARGE SCALE GENOMIC DNA]</scope>
</reference>
<dbReference type="EMBL" id="JH712319">
    <property type="protein sequence ID" value="EFO27854.1"/>
    <property type="molecule type" value="Genomic_DNA"/>
</dbReference>
<dbReference type="AlphaFoldDB" id="A0A1S0UAZ5"/>
<name>A0A1S0UAZ5_LOALO</name>
<evidence type="ECO:0000313" key="1">
    <source>
        <dbReference type="EMBL" id="EFO27854.1"/>
    </source>
</evidence>
<dbReference type="KEGG" id="loa:LOAG_00630"/>
<sequence>MEGGKVIGQTIKKKQKALQTAIFKRLCMCVNVDGMEWNGMSMSICMEGRSHQLKCYNEQGGMGKCFAFRGNSFLAFHVIWEKSKGRFLAASCLSTNWEMLILCAHPLPNTPKKKEKEEENRRWEG</sequence>
<organism evidence="1">
    <name type="scientific">Loa loa</name>
    <name type="common">Eye worm</name>
    <name type="synonym">Filaria loa</name>
    <dbReference type="NCBI Taxonomy" id="7209"/>
    <lineage>
        <taxon>Eukaryota</taxon>
        <taxon>Metazoa</taxon>
        <taxon>Ecdysozoa</taxon>
        <taxon>Nematoda</taxon>
        <taxon>Chromadorea</taxon>
        <taxon>Rhabditida</taxon>
        <taxon>Spirurina</taxon>
        <taxon>Spiruromorpha</taxon>
        <taxon>Filarioidea</taxon>
        <taxon>Onchocercidae</taxon>
        <taxon>Loa</taxon>
    </lineage>
</organism>
<dbReference type="GeneID" id="9937998"/>
<gene>
    <name evidence="1" type="ORF">LOAG_00630</name>
</gene>
<accession>A0A1S0UAZ5</accession>